<organism evidence="2 3">
    <name type="scientific">Brachybacterium nesterenkovii</name>
    <dbReference type="NCBI Taxonomy" id="47847"/>
    <lineage>
        <taxon>Bacteria</taxon>
        <taxon>Bacillati</taxon>
        <taxon>Actinomycetota</taxon>
        <taxon>Actinomycetes</taxon>
        <taxon>Micrococcales</taxon>
        <taxon>Dermabacteraceae</taxon>
        <taxon>Brachybacterium</taxon>
    </lineage>
</organism>
<dbReference type="OrthoDB" id="4790705at2"/>
<name>A0A1X6X3H4_9MICO</name>
<protein>
    <submittedName>
        <fullName evidence="2">Uncharacterized protein</fullName>
    </submittedName>
</protein>
<evidence type="ECO:0000313" key="2">
    <source>
        <dbReference type="EMBL" id="SLM93488.1"/>
    </source>
</evidence>
<dbReference type="RefSeq" id="WP_143276364.1">
    <property type="nucleotide sequence ID" value="NZ_FWFG01000086.1"/>
</dbReference>
<dbReference type="AlphaFoldDB" id="A0A1X6X3H4"/>
<proteinExistence type="predicted"/>
<sequence length="490" mass="53110">MPEPVAEETASGISTLLKLRADYMDLHDPGMWTAEIIAFLLTELVPWKVAQRREDSVLIIPRLAMFFEYLEEQGQWSRSSMPVAAAHATLEGLELDVLEAADDPSRRSMSGNILSYAVEQGLDLGDPDVLNAYMAWYNSLPHAERIELSDTGRLRRPSRPFDPTANDEDSRMPPGGSGGTPKAAGGGSAFGPVVDAARAGVPYDGGARGYGGLGAEGSFAGWDDDAIEEARGPLGDSWPAYLGAPPQNDDREFTPEEMLAAGRDSVFVQRALAILDLVGEGARVTSTGALTLRDTQKLCDAWGLEPRKLRSMWDRPEIADPFTTLIEGRWLEGSVTRIYPGEGLAPACDPEEDPDGFRMFVTALLTRHFLSRLLSASYDGGFSGLPDTAFALMKAGSAGGLDMPDIHGVLRSFSDDELASERMMADFWRAASTDLDLRSLALSGVITRDDRHVAASCAVLVAMGNAMEIMQMEDLPFGEDDDLDEDGYLY</sequence>
<evidence type="ECO:0000256" key="1">
    <source>
        <dbReference type="SAM" id="MobiDB-lite"/>
    </source>
</evidence>
<reference evidence="2 3" key="1">
    <citation type="submission" date="2017-02" db="EMBL/GenBank/DDBJ databases">
        <authorList>
            <person name="Peterson S.W."/>
        </authorList>
    </citation>
    <scope>NUCLEOTIDE SEQUENCE [LARGE SCALE GENOMIC DNA]</scope>
    <source>
        <strain evidence="2 3">CIP104813</strain>
    </source>
</reference>
<accession>A0A1X6X3H4</accession>
<dbReference type="Proteomes" id="UP000195981">
    <property type="component" value="Unassembled WGS sequence"/>
</dbReference>
<evidence type="ECO:0000313" key="3">
    <source>
        <dbReference type="Proteomes" id="UP000195981"/>
    </source>
</evidence>
<feature type="region of interest" description="Disordered" evidence="1">
    <location>
        <begin position="148"/>
        <end position="189"/>
    </location>
</feature>
<keyword evidence="3" id="KW-1185">Reference proteome</keyword>
<dbReference type="EMBL" id="FWFG01000086">
    <property type="protein sequence ID" value="SLM93488.1"/>
    <property type="molecule type" value="Genomic_DNA"/>
</dbReference>
<feature type="compositionally biased region" description="Gly residues" evidence="1">
    <location>
        <begin position="175"/>
        <end position="189"/>
    </location>
</feature>
<gene>
    <name evidence="2" type="ORF">FM110_09990</name>
</gene>